<dbReference type="RefSeq" id="WP_217973408.1">
    <property type="nucleotide sequence ID" value="NZ_JAHTBI010000008.1"/>
</dbReference>
<evidence type="ECO:0000256" key="1">
    <source>
        <dbReference type="ARBA" id="ARBA00022723"/>
    </source>
</evidence>
<dbReference type="InterPro" id="IPR005000">
    <property type="entry name" value="Aldolase/citrate-lyase_domain"/>
</dbReference>
<name>A0A9Q2XFE2_9PSED</name>
<gene>
    <name evidence="3" type="ORF">KUO17_02195</name>
</gene>
<protein>
    <recommendedName>
        <fullName evidence="2">HpcH/HpaI aldolase/citrate lyase domain-containing protein</fullName>
    </recommendedName>
</protein>
<accession>A0A9Q2XFE2</accession>
<proteinExistence type="predicted"/>
<dbReference type="Pfam" id="PF03328">
    <property type="entry name" value="HpcH_HpaI"/>
    <property type="match status" value="1"/>
</dbReference>
<evidence type="ECO:0000313" key="4">
    <source>
        <dbReference type="Proteomes" id="UP001106592"/>
    </source>
</evidence>
<feature type="domain" description="HpcH/HpaI aldolase/citrate lyase" evidence="2">
    <location>
        <begin position="9"/>
        <end position="150"/>
    </location>
</feature>
<reference evidence="3" key="2">
    <citation type="journal article" date="2023" name="Plant Pathol.">
        <title>Dismantling and reorganizing Pseudomonas marginalis sensu#lato.</title>
        <authorList>
            <person name="Sawada H."/>
            <person name="Fujikawa T."/>
            <person name="Satou M."/>
        </authorList>
    </citation>
    <scope>NUCLEOTIDE SEQUENCE</scope>
    <source>
        <strain evidence="3">MAFF 301350</strain>
    </source>
</reference>
<sequence>MKLLMITNCPEMASFAIQSGVDRIFVDTEILGKEARQGHLSTVISRHTLDDVRHVRSAVPAGRLLVRINPIYEGSQAEIDQAIEAGADILMLPMFRSADEVRTFTQAVGGRARCNLLVETVGAANSLRECLEVPGVDEVHIGLNDFHLEQGLDFMFELLVNGTVDEMAAILREAGMPFGIGGVARVGEGMLPAELLMAEHARLGSTAAILSRTFHGGSSSPAQIQAQMDFPGEVRKLSQVYEYYLHAAPALLQAAHNKVRASVQAIVHSLRGRTVND</sequence>
<evidence type="ECO:0000259" key="2">
    <source>
        <dbReference type="Pfam" id="PF03328"/>
    </source>
</evidence>
<dbReference type="GO" id="GO:0003824">
    <property type="term" value="F:catalytic activity"/>
    <property type="evidence" value="ECO:0007669"/>
    <property type="project" value="InterPro"/>
</dbReference>
<reference evidence="3" key="1">
    <citation type="journal article" date="2022" name="Int. J. Syst. Evol. Microbiol.">
        <title>Pseudomonas aegrilactucae sp. nov. and Pseudomonas morbosilactucae sp. nov., pathogens causing bacterial rot of lettuce in Japan.</title>
        <authorList>
            <person name="Sawada H."/>
            <person name="Fujikawa T."/>
            <person name="Satou M."/>
        </authorList>
    </citation>
    <scope>NUCLEOTIDE SEQUENCE</scope>
    <source>
        <strain evidence="3">MAFF 301350</strain>
    </source>
</reference>
<comment type="caution">
    <text evidence="3">The sequence shown here is derived from an EMBL/GenBank/DDBJ whole genome shotgun (WGS) entry which is preliminary data.</text>
</comment>
<evidence type="ECO:0000313" key="3">
    <source>
        <dbReference type="EMBL" id="MBV6285868.1"/>
    </source>
</evidence>
<organism evidence="3 4">
    <name type="scientific">Pseudomonas aegrilactucae</name>
    <dbReference type="NCBI Taxonomy" id="2854028"/>
    <lineage>
        <taxon>Bacteria</taxon>
        <taxon>Pseudomonadati</taxon>
        <taxon>Pseudomonadota</taxon>
        <taxon>Gammaproteobacteria</taxon>
        <taxon>Pseudomonadales</taxon>
        <taxon>Pseudomonadaceae</taxon>
        <taxon>Pseudomonas</taxon>
    </lineage>
</organism>
<dbReference type="Proteomes" id="UP001106592">
    <property type="component" value="Unassembled WGS sequence"/>
</dbReference>
<dbReference type="GO" id="GO:0046872">
    <property type="term" value="F:metal ion binding"/>
    <property type="evidence" value="ECO:0007669"/>
    <property type="project" value="UniProtKB-KW"/>
</dbReference>
<keyword evidence="1" id="KW-0479">Metal-binding</keyword>
<dbReference type="AlphaFoldDB" id="A0A9Q2XFE2"/>
<keyword evidence="4" id="KW-1185">Reference proteome</keyword>
<dbReference type="EMBL" id="JAHTBI010000008">
    <property type="protein sequence ID" value="MBV6285868.1"/>
    <property type="molecule type" value="Genomic_DNA"/>
</dbReference>